<evidence type="ECO:0000313" key="1">
    <source>
        <dbReference type="EMBL" id="MYG38017.1"/>
    </source>
</evidence>
<sequence>MFSDPFIDEQFIRKLLRDINERRNDLPLHDRKIWPDAPDKILDHLQIIIDHNLIEGALIPFRGERTICIDKITWQGEEVLNRSS</sequence>
<protein>
    <recommendedName>
        <fullName evidence="2">DUF2513 domain-containing protein</fullName>
    </recommendedName>
</protein>
<organism evidence="1">
    <name type="scientific">Synechococcus sp. SB0676_bin_10</name>
    <dbReference type="NCBI Taxonomy" id="2604869"/>
    <lineage>
        <taxon>Bacteria</taxon>
        <taxon>Bacillati</taxon>
        <taxon>Cyanobacteriota</taxon>
        <taxon>Cyanophyceae</taxon>
        <taxon>Synechococcales</taxon>
        <taxon>Synechococcaceae</taxon>
        <taxon>Synechococcus</taxon>
    </lineage>
</organism>
<comment type="caution">
    <text evidence="1">The sequence shown here is derived from an EMBL/GenBank/DDBJ whole genome shotgun (WGS) entry which is preliminary data.</text>
</comment>
<dbReference type="EMBL" id="VYDO01000109">
    <property type="protein sequence ID" value="MYG38017.1"/>
    <property type="molecule type" value="Genomic_DNA"/>
</dbReference>
<evidence type="ECO:0008006" key="2">
    <source>
        <dbReference type="Google" id="ProtNLM"/>
    </source>
</evidence>
<name>A0A6B1F774_9SYNE</name>
<proteinExistence type="predicted"/>
<reference evidence="1" key="1">
    <citation type="submission" date="2019-09" db="EMBL/GenBank/DDBJ databases">
        <title>Characterisation of the sponge microbiome using genome-centric metagenomics.</title>
        <authorList>
            <person name="Engelberts J.P."/>
            <person name="Robbins S.J."/>
            <person name="De Goeij J.M."/>
            <person name="Aranda M."/>
            <person name="Bell S.C."/>
            <person name="Webster N.S."/>
        </authorList>
    </citation>
    <scope>NUCLEOTIDE SEQUENCE</scope>
    <source>
        <strain evidence="1">SB0676_bin_10</strain>
    </source>
</reference>
<gene>
    <name evidence="1" type="ORF">F4162_03225</name>
</gene>
<dbReference type="AlphaFoldDB" id="A0A6B1F774"/>
<accession>A0A6B1F774</accession>